<evidence type="ECO:0000313" key="3">
    <source>
        <dbReference type="Proteomes" id="UP000479710"/>
    </source>
</evidence>
<evidence type="ECO:0000256" key="1">
    <source>
        <dbReference type="SAM" id="MobiDB-lite"/>
    </source>
</evidence>
<accession>A0A6G1ESE2</accession>
<sequence length="84" mass="9118">MTQLSVLSSSTSKPIDPKEEPKSVEASTKPLEAKTTLKPIKPMVVKNKSDSKDTKTVEKTKFECTFCGKAGHLVERSVKNALGP</sequence>
<evidence type="ECO:0000313" key="2">
    <source>
        <dbReference type="EMBL" id="KAF0927537.1"/>
    </source>
</evidence>
<proteinExistence type="predicted"/>
<protein>
    <submittedName>
        <fullName evidence="2">Uncharacterized protein</fullName>
    </submittedName>
</protein>
<name>A0A6G1ESE2_9ORYZ</name>
<gene>
    <name evidence="2" type="ORF">E2562_034176</name>
</gene>
<dbReference type="AlphaFoldDB" id="A0A6G1ESE2"/>
<dbReference type="EMBL" id="SPHZ02000003">
    <property type="protein sequence ID" value="KAF0927537.1"/>
    <property type="molecule type" value="Genomic_DNA"/>
</dbReference>
<comment type="caution">
    <text evidence="2">The sequence shown here is derived from an EMBL/GenBank/DDBJ whole genome shotgun (WGS) entry which is preliminary data.</text>
</comment>
<organism evidence="2 3">
    <name type="scientific">Oryza meyeriana var. granulata</name>
    <dbReference type="NCBI Taxonomy" id="110450"/>
    <lineage>
        <taxon>Eukaryota</taxon>
        <taxon>Viridiplantae</taxon>
        <taxon>Streptophyta</taxon>
        <taxon>Embryophyta</taxon>
        <taxon>Tracheophyta</taxon>
        <taxon>Spermatophyta</taxon>
        <taxon>Magnoliopsida</taxon>
        <taxon>Liliopsida</taxon>
        <taxon>Poales</taxon>
        <taxon>Poaceae</taxon>
        <taxon>BOP clade</taxon>
        <taxon>Oryzoideae</taxon>
        <taxon>Oryzeae</taxon>
        <taxon>Oryzinae</taxon>
        <taxon>Oryza</taxon>
        <taxon>Oryza meyeriana</taxon>
    </lineage>
</organism>
<feature type="compositionally biased region" description="Polar residues" evidence="1">
    <location>
        <begin position="1"/>
        <end position="13"/>
    </location>
</feature>
<dbReference type="Proteomes" id="UP000479710">
    <property type="component" value="Unassembled WGS sequence"/>
</dbReference>
<keyword evidence="3" id="KW-1185">Reference proteome</keyword>
<reference evidence="2 3" key="1">
    <citation type="submission" date="2019-11" db="EMBL/GenBank/DDBJ databases">
        <title>Whole genome sequence of Oryza granulata.</title>
        <authorList>
            <person name="Li W."/>
        </authorList>
    </citation>
    <scope>NUCLEOTIDE SEQUENCE [LARGE SCALE GENOMIC DNA]</scope>
    <source>
        <strain evidence="3">cv. Menghai</strain>
        <tissue evidence="2">Leaf</tissue>
    </source>
</reference>
<feature type="region of interest" description="Disordered" evidence="1">
    <location>
        <begin position="1"/>
        <end position="54"/>
    </location>
</feature>